<dbReference type="AlphaFoldDB" id="Q9HH95"/>
<keyword evidence="1" id="KW-0614">Plasmid</keyword>
<protein>
    <submittedName>
        <fullName evidence="1">Uncharacterized protein</fullName>
    </submittedName>
</protein>
<sequence length="80" mass="9480">MRANIKIKYRDIEEICYYDDVEKGVICDDYEGEIEVNPEDVTFYRFDLEEIVDDYLDDIIDILLKNHRDALLKKLGLTSS</sequence>
<dbReference type="RefSeq" id="WP_011114822.1">
    <property type="nucleotide sequence ID" value="NC_004853.1"/>
</dbReference>
<organism evidence="1">
    <name type="scientific">Saccharolobus islandicus</name>
    <name type="common">Sulfolobus islandicus</name>
    <dbReference type="NCBI Taxonomy" id="43080"/>
    <lineage>
        <taxon>Archaea</taxon>
        <taxon>Thermoproteota</taxon>
        <taxon>Thermoprotei</taxon>
        <taxon>Sulfolobales</taxon>
        <taxon>Sulfolobaceae</taxon>
        <taxon>Saccharolobus</taxon>
    </lineage>
</organism>
<evidence type="ECO:0000313" key="1">
    <source>
        <dbReference type="EMBL" id="CAC15838.1"/>
    </source>
</evidence>
<dbReference type="EMBL" id="AJ294536">
    <property type="protein sequence ID" value="CAC15838.1"/>
    <property type="molecule type" value="Genomic_DNA"/>
</dbReference>
<geneLocation type="plasmid" evidence="1">
    <name>pHEN7</name>
</geneLocation>
<accession>Q9HH95</accession>
<reference evidence="1" key="1">
    <citation type="journal article" date="2000" name="J. Mol. Biol.">
        <title>Evolution of the family of pRN plasmids and their integrase-mediated insertion into the chromosome of the crenarchaeon Sulfolobus solfataricus.</title>
        <authorList>
            <person name="Peng X."/>
            <person name="Holz I."/>
            <person name="Zillig W."/>
            <person name="Garrett R.A."/>
            <person name="She Q."/>
        </authorList>
    </citation>
    <scope>NUCLEOTIDE SEQUENCE [LARGE SCALE GENOMIC DNA]</scope>
    <source>
        <strain evidence="1">HEN7H2</strain>
        <plasmid evidence="1">pHEN7</plasmid>
    </source>
</reference>
<proteinExistence type="predicted"/>
<name>Q9HH95_SACIS</name>